<sequence length="262" mass="27918">MRVVSVVSAKGGVGKTTVAANLAAVLAAQGRRVAAVDLDPQNSLRLYFGGALDSVDGLSRAAFTGASWRSAMFEGSDGVAVLPFGALIEEEQHLFERHLDETPHWLAQGLATLRLGEADIVIVDTPPGSSAYTRAALGAAHFAINVVLADAASYAAIPQMQRMIDIYAASRPEFLGEGYVVNQVDQSRQLNKDVLRVLRGMLGPHMFPGVVHDDEGVSESLACNTTVVHYDTMCQAAADLRELGRWLLGALEAPVLARRSHA</sequence>
<dbReference type="Gene3D" id="3.40.50.300">
    <property type="entry name" value="P-loop containing nucleotide triphosphate hydrolases"/>
    <property type="match status" value="1"/>
</dbReference>
<dbReference type="PANTHER" id="PTHR13696">
    <property type="entry name" value="P-LOOP CONTAINING NUCLEOSIDE TRIPHOSPHATE HYDROLASE"/>
    <property type="match status" value="1"/>
</dbReference>
<reference evidence="1 2" key="1">
    <citation type="submission" date="2018-05" db="EMBL/GenBank/DDBJ databases">
        <title>Genomic Encyclopedia of Type Strains, Phase IV (KMG-V): Genome sequencing to study the core and pangenomes of soil and plant-associated prokaryotes.</title>
        <authorList>
            <person name="Whitman W."/>
        </authorList>
    </citation>
    <scope>NUCLEOTIDE SEQUENCE [LARGE SCALE GENOMIC DNA]</scope>
    <source>
        <strain evidence="1 2">SCZa-39</strain>
    </source>
</reference>
<accession>A0ABX5K8G1</accession>
<keyword evidence="2" id="KW-1185">Reference proteome</keyword>
<dbReference type="PANTHER" id="PTHR13696:SF52">
    <property type="entry name" value="PARA FAMILY PROTEIN CT_582"/>
    <property type="match status" value="1"/>
</dbReference>
<gene>
    <name evidence="1" type="ORF">C7402_14420</name>
</gene>
<dbReference type="InterPro" id="IPR050678">
    <property type="entry name" value="DNA_Partitioning_ATPase"/>
</dbReference>
<dbReference type="RefSeq" id="WP_116615068.1">
    <property type="nucleotide sequence ID" value="NZ_QEOB01000044.1"/>
</dbReference>
<dbReference type="InterPro" id="IPR027417">
    <property type="entry name" value="P-loop_NTPase"/>
</dbReference>
<protein>
    <submittedName>
        <fullName evidence="1">Cellulose synthase operon protein YhjQ</fullName>
    </submittedName>
</protein>
<dbReference type="Pfam" id="PF06564">
    <property type="entry name" value="CBP_BcsQ"/>
    <property type="match status" value="1"/>
</dbReference>
<dbReference type="SUPFAM" id="SSF52540">
    <property type="entry name" value="P-loop containing nucleoside triphosphate hydrolases"/>
    <property type="match status" value="1"/>
</dbReference>
<proteinExistence type="predicted"/>
<name>A0ABX5K8G1_9BURK</name>
<dbReference type="InterPro" id="IPR017746">
    <property type="entry name" value="Cellulose_synthase_operon_BcsQ"/>
</dbReference>
<dbReference type="CDD" id="cd02042">
    <property type="entry name" value="ParAB_family"/>
    <property type="match status" value="1"/>
</dbReference>
<comment type="caution">
    <text evidence="1">The sequence shown here is derived from an EMBL/GenBank/DDBJ whole genome shotgun (WGS) entry which is preliminary data.</text>
</comment>
<dbReference type="EMBL" id="QEOB01000044">
    <property type="protein sequence ID" value="PVX61134.1"/>
    <property type="molecule type" value="Genomic_DNA"/>
</dbReference>
<evidence type="ECO:0000313" key="2">
    <source>
        <dbReference type="Proteomes" id="UP000245712"/>
    </source>
</evidence>
<dbReference type="PIRSF" id="PIRSF009320">
    <property type="entry name" value="Nuc_binding_HP_1000"/>
    <property type="match status" value="1"/>
</dbReference>
<dbReference type="Proteomes" id="UP000245712">
    <property type="component" value="Unassembled WGS sequence"/>
</dbReference>
<dbReference type="NCBIfam" id="TIGR03371">
    <property type="entry name" value="cellulose_yhjQ"/>
    <property type="match status" value="1"/>
</dbReference>
<evidence type="ECO:0000313" key="1">
    <source>
        <dbReference type="EMBL" id="PVX61134.1"/>
    </source>
</evidence>
<organism evidence="1 2">
    <name type="scientific">Paraburkholderia unamae</name>
    <dbReference type="NCBI Taxonomy" id="219649"/>
    <lineage>
        <taxon>Bacteria</taxon>
        <taxon>Pseudomonadati</taxon>
        <taxon>Pseudomonadota</taxon>
        <taxon>Betaproteobacteria</taxon>
        <taxon>Burkholderiales</taxon>
        <taxon>Burkholderiaceae</taxon>
        <taxon>Paraburkholderia</taxon>
    </lineage>
</organism>